<dbReference type="EMBL" id="JAAQHG020000036">
    <property type="protein sequence ID" value="KAL1583390.1"/>
    <property type="molecule type" value="Genomic_DNA"/>
</dbReference>
<dbReference type="SMART" id="SM00360">
    <property type="entry name" value="RRM"/>
    <property type="match status" value="1"/>
</dbReference>
<evidence type="ECO:0000256" key="3">
    <source>
        <dbReference type="SAM" id="MobiDB-lite"/>
    </source>
</evidence>
<dbReference type="GO" id="GO:0019843">
    <property type="term" value="F:rRNA binding"/>
    <property type="evidence" value="ECO:0007669"/>
    <property type="project" value="TreeGrafter"/>
</dbReference>
<dbReference type="Pfam" id="PF00076">
    <property type="entry name" value="RRM_1"/>
    <property type="match status" value="1"/>
</dbReference>
<dbReference type="CDD" id="cd12400">
    <property type="entry name" value="RRM_Nop6"/>
    <property type="match status" value="1"/>
</dbReference>
<feature type="domain" description="RRM" evidence="4">
    <location>
        <begin position="125"/>
        <end position="230"/>
    </location>
</feature>
<evidence type="ECO:0000313" key="5">
    <source>
        <dbReference type="EMBL" id="KAL1583390.1"/>
    </source>
</evidence>
<dbReference type="PROSITE" id="PS50102">
    <property type="entry name" value="RRM"/>
    <property type="match status" value="1"/>
</dbReference>
<feature type="compositionally biased region" description="Low complexity" evidence="3">
    <location>
        <begin position="91"/>
        <end position="101"/>
    </location>
</feature>
<feature type="compositionally biased region" description="Basic residues" evidence="3">
    <location>
        <begin position="211"/>
        <end position="220"/>
    </location>
</feature>
<dbReference type="RefSeq" id="XP_069226497.1">
    <property type="nucleotide sequence ID" value="XM_069376614.1"/>
</dbReference>
<evidence type="ECO:0000256" key="1">
    <source>
        <dbReference type="ARBA" id="ARBA00022884"/>
    </source>
</evidence>
<keyword evidence="1 2" id="KW-0694">RNA-binding</keyword>
<feature type="region of interest" description="Disordered" evidence="3">
    <location>
        <begin position="1"/>
        <end position="123"/>
    </location>
</feature>
<dbReference type="AlphaFoldDB" id="A0AB34KJ89"/>
<dbReference type="GO" id="GO:0042274">
    <property type="term" value="P:ribosomal small subunit biogenesis"/>
    <property type="evidence" value="ECO:0007669"/>
    <property type="project" value="TreeGrafter"/>
</dbReference>
<dbReference type="InterPro" id="IPR035979">
    <property type="entry name" value="RBD_domain_sf"/>
</dbReference>
<sequence length="297" mass="33425">MSEDAAPTISRKEKRAQRDAERASKFQRSKKRKVEDEPAQNEDGAEVKDDLQKDFIALPEADADATGTEAPSESKKRKRSQQEPAAEQEETTASTTATAPAPKKKRKAKSEGADGEKQPPANQRFIVFVGNLPYSTTDDSLQIHFKSLQPFTLRHRTDPKTKKSKGFAFLEFEGYDRMKTALKLFHHSYFDPEAPEGLKAQEPEPQPKGFGRGRAKKPQGRKINVELTAGGGGGKDNRKEKIRVKNVRLEEQRERRADFEKKEKMRQERKEGKQKGEAAPAAAEMEGIHPSRLANMR</sequence>
<dbReference type="InterPro" id="IPR000504">
    <property type="entry name" value="RRM_dom"/>
</dbReference>
<proteinExistence type="predicted"/>
<dbReference type="Gene3D" id="3.30.70.330">
    <property type="match status" value="1"/>
</dbReference>
<dbReference type="PANTHER" id="PTHR23236:SF51">
    <property type="entry name" value="NUCLEOLAR PROTEIN 6"/>
    <property type="match status" value="1"/>
</dbReference>
<comment type="caution">
    <text evidence="5">The sequence shown here is derived from an EMBL/GenBank/DDBJ whole genome shotgun (WGS) entry which is preliminary data.</text>
</comment>
<evidence type="ECO:0000256" key="2">
    <source>
        <dbReference type="PROSITE-ProRule" id="PRU00176"/>
    </source>
</evidence>
<dbReference type="GeneID" id="96009452"/>
<reference evidence="5 6" key="1">
    <citation type="journal article" date="2020" name="Microbiol. Resour. Announc.">
        <title>Draft Genome Sequence of a Cladosporium Species Isolated from the Mesophotic Ascidian Didemnum maculosum.</title>
        <authorList>
            <person name="Gioti A."/>
            <person name="Siaperas R."/>
            <person name="Nikolaivits E."/>
            <person name="Le Goff G."/>
            <person name="Ouazzani J."/>
            <person name="Kotoulas G."/>
            <person name="Topakas E."/>
        </authorList>
    </citation>
    <scope>NUCLEOTIDE SEQUENCE [LARGE SCALE GENOMIC DNA]</scope>
    <source>
        <strain evidence="5 6">TM138-S3</strain>
    </source>
</reference>
<dbReference type="InterPro" id="IPR034228">
    <property type="entry name" value="Nop6_RRM"/>
</dbReference>
<keyword evidence="6" id="KW-1185">Reference proteome</keyword>
<gene>
    <name evidence="5" type="ORF">WHR41_08010</name>
</gene>
<accession>A0AB34KJ89</accession>
<organism evidence="5 6">
    <name type="scientific">Cladosporium halotolerans</name>
    <dbReference type="NCBI Taxonomy" id="1052096"/>
    <lineage>
        <taxon>Eukaryota</taxon>
        <taxon>Fungi</taxon>
        <taxon>Dikarya</taxon>
        <taxon>Ascomycota</taxon>
        <taxon>Pezizomycotina</taxon>
        <taxon>Dothideomycetes</taxon>
        <taxon>Dothideomycetidae</taxon>
        <taxon>Cladosporiales</taxon>
        <taxon>Cladosporiaceae</taxon>
        <taxon>Cladosporium</taxon>
    </lineage>
</organism>
<dbReference type="SUPFAM" id="SSF54928">
    <property type="entry name" value="RNA-binding domain, RBD"/>
    <property type="match status" value="1"/>
</dbReference>
<dbReference type="PANTHER" id="PTHR23236">
    <property type="entry name" value="EUKARYOTIC TRANSLATION INITIATION FACTOR 4B/4H"/>
    <property type="match status" value="1"/>
</dbReference>
<feature type="region of interest" description="Disordered" evidence="3">
    <location>
        <begin position="193"/>
        <end position="297"/>
    </location>
</feature>
<protein>
    <recommendedName>
        <fullName evidence="4">RRM domain-containing protein</fullName>
    </recommendedName>
</protein>
<feature type="compositionally biased region" description="Basic and acidic residues" evidence="3">
    <location>
        <begin position="247"/>
        <end position="276"/>
    </location>
</feature>
<dbReference type="GO" id="GO:0005730">
    <property type="term" value="C:nucleolus"/>
    <property type="evidence" value="ECO:0007669"/>
    <property type="project" value="TreeGrafter"/>
</dbReference>
<dbReference type="Proteomes" id="UP000803884">
    <property type="component" value="Unassembled WGS sequence"/>
</dbReference>
<dbReference type="InterPro" id="IPR012677">
    <property type="entry name" value="Nucleotide-bd_a/b_plait_sf"/>
</dbReference>
<evidence type="ECO:0000259" key="4">
    <source>
        <dbReference type="PROSITE" id="PS50102"/>
    </source>
</evidence>
<name>A0AB34KJ89_9PEZI</name>
<evidence type="ECO:0000313" key="6">
    <source>
        <dbReference type="Proteomes" id="UP000803884"/>
    </source>
</evidence>